<dbReference type="VEuPathDB" id="FungiDB:I7I53_01369"/>
<dbReference type="Proteomes" id="UP000663419">
    <property type="component" value="Chromosome 3"/>
</dbReference>
<gene>
    <name evidence="1" type="ORF">I7I53_01369</name>
</gene>
<protein>
    <submittedName>
        <fullName evidence="1">Uncharacterized protein</fullName>
    </submittedName>
</protein>
<dbReference type="AlphaFoldDB" id="A0A8A1LIV2"/>
<organism evidence="1 2">
    <name type="scientific">Ajellomyces capsulatus (strain H88)</name>
    <name type="common">Darling's disease fungus</name>
    <name type="synonym">Histoplasma capsulatum</name>
    <dbReference type="NCBI Taxonomy" id="544711"/>
    <lineage>
        <taxon>Eukaryota</taxon>
        <taxon>Fungi</taxon>
        <taxon>Dikarya</taxon>
        <taxon>Ascomycota</taxon>
        <taxon>Pezizomycotina</taxon>
        <taxon>Eurotiomycetes</taxon>
        <taxon>Eurotiomycetidae</taxon>
        <taxon>Onygenales</taxon>
        <taxon>Ajellomycetaceae</taxon>
        <taxon>Histoplasma</taxon>
    </lineage>
</organism>
<dbReference type="EMBL" id="CP069104">
    <property type="protein sequence ID" value="QSS53949.1"/>
    <property type="molecule type" value="Genomic_DNA"/>
</dbReference>
<name>A0A8A1LIV2_AJEC8</name>
<evidence type="ECO:0000313" key="1">
    <source>
        <dbReference type="EMBL" id="QSS53949.1"/>
    </source>
</evidence>
<evidence type="ECO:0000313" key="2">
    <source>
        <dbReference type="Proteomes" id="UP000663419"/>
    </source>
</evidence>
<proteinExistence type="predicted"/>
<reference evidence="1" key="1">
    <citation type="submission" date="2021-01" db="EMBL/GenBank/DDBJ databases">
        <title>Chromosome-level genome assembly of a human fungal pathogen reveals clustering of transcriptionally co-regulated genes.</title>
        <authorList>
            <person name="Voorhies M."/>
            <person name="Cohen S."/>
            <person name="Shea T.P."/>
            <person name="Petrus S."/>
            <person name="Munoz J.F."/>
            <person name="Poplawski S."/>
            <person name="Goldman W.E."/>
            <person name="Michael T."/>
            <person name="Cuomo C.A."/>
            <person name="Sil A."/>
            <person name="Beyhan S."/>
        </authorList>
    </citation>
    <scope>NUCLEOTIDE SEQUENCE</scope>
    <source>
        <strain evidence="1">H88</strain>
    </source>
</reference>
<accession>A0A8A1LIV2</accession>
<sequence>MKLKNEKLSPANEHVGYFENRFYQIVEMEFPSLPKLQNTALYQYSILLTAPNHAVELCVESRLCKSQTT</sequence>